<evidence type="ECO:0000259" key="5">
    <source>
        <dbReference type="PROSITE" id="PS50934"/>
    </source>
</evidence>
<dbReference type="FunFam" id="1.10.10.10:FF:000020">
    <property type="entry name" value="SWI/SNF complex subunit SMARCC2 isoform c"/>
    <property type="match status" value="1"/>
</dbReference>
<dbReference type="InterPro" id="IPR007526">
    <property type="entry name" value="SWIRM"/>
</dbReference>
<evidence type="ECO:0000313" key="6">
    <source>
        <dbReference type="EMBL" id="KAK6171857.1"/>
    </source>
</evidence>
<name>A0AAN8J7C7_PATCE</name>
<dbReference type="InterPro" id="IPR009057">
    <property type="entry name" value="Homeodomain-like_sf"/>
</dbReference>
<dbReference type="PROSITE" id="PS50934">
    <property type="entry name" value="SWIRM"/>
    <property type="match status" value="1"/>
</dbReference>
<evidence type="ECO:0000313" key="7">
    <source>
        <dbReference type="Proteomes" id="UP001347796"/>
    </source>
</evidence>
<accession>A0AAN8J7C7</accession>
<dbReference type="AlphaFoldDB" id="A0AAN8J7C7"/>
<gene>
    <name evidence="6" type="ORF">SNE40_018281</name>
</gene>
<keyword evidence="2" id="KW-0804">Transcription</keyword>
<keyword evidence="3" id="KW-0539">Nucleus</keyword>
<dbReference type="Proteomes" id="UP001347796">
    <property type="component" value="Unassembled WGS sequence"/>
</dbReference>
<keyword evidence="1" id="KW-0805">Transcription regulation</keyword>
<dbReference type="SUPFAM" id="SSF46689">
    <property type="entry name" value="Homeodomain-like"/>
    <property type="match status" value="1"/>
</dbReference>
<dbReference type="Pfam" id="PF04433">
    <property type="entry name" value="SWIRM"/>
    <property type="match status" value="1"/>
</dbReference>
<sequence length="484" mass="54450">MDEKSKATIEKMLLEEQQYLNGKTRSKQSNIVEKVNKVIKITETASPQKSQPTSSKIKTNRNKRAWTLEEKSLFMNGLSKHKEIFPHQSQAKNESPTDAISEVLASMETGLPTVQCVKSPNVSHRGISNGFKFPTKFQTVISTTKTVSNFTNSTVKASSSNENMTINILDNQTNPCAENSILDSMNANIMFKTEIPNNLLSSILIGNTISNSTTRSQLLIPSHINHDLLDDLNTYDLNSFDKETEPTSLAQKLDNADEDGDSDDEDVDIENYDEDNKILLNRSTSPTSVYEKLLQSAKVDLSEITDDNANNDNDVGKDEKIDEEEDENHLCIHKTDLRDRNIKSEEVSNCSSKNQRYYSNAREEVVESKIKIQKTLVNGVISSSGELVEFPIPTVNVELNFDEISEEEQTIHSEFFDGRQSKTPDRYLKIRNHIIESWLKCKPVYLNKTSVRKGLKNCGDVNCIGRIHSYLECIGVINFGCGMS</sequence>
<evidence type="ECO:0000256" key="3">
    <source>
        <dbReference type="ARBA" id="ARBA00023242"/>
    </source>
</evidence>
<dbReference type="GO" id="GO:0005634">
    <property type="term" value="C:nucleus"/>
    <property type="evidence" value="ECO:0007669"/>
    <property type="project" value="UniProtKB-ARBA"/>
</dbReference>
<dbReference type="EMBL" id="JAZGQO010000013">
    <property type="protein sequence ID" value="KAK6171857.1"/>
    <property type="molecule type" value="Genomic_DNA"/>
</dbReference>
<feature type="compositionally biased region" description="Acidic residues" evidence="4">
    <location>
        <begin position="256"/>
        <end position="272"/>
    </location>
</feature>
<evidence type="ECO:0000256" key="4">
    <source>
        <dbReference type="SAM" id="MobiDB-lite"/>
    </source>
</evidence>
<feature type="region of interest" description="Disordered" evidence="4">
    <location>
        <begin position="242"/>
        <end position="272"/>
    </location>
</feature>
<dbReference type="Gene3D" id="1.10.10.10">
    <property type="entry name" value="Winged helix-like DNA-binding domain superfamily/Winged helix DNA-binding domain"/>
    <property type="match status" value="1"/>
</dbReference>
<organism evidence="6 7">
    <name type="scientific">Patella caerulea</name>
    <name type="common">Rayed Mediterranean limpet</name>
    <dbReference type="NCBI Taxonomy" id="87958"/>
    <lineage>
        <taxon>Eukaryota</taxon>
        <taxon>Metazoa</taxon>
        <taxon>Spiralia</taxon>
        <taxon>Lophotrochozoa</taxon>
        <taxon>Mollusca</taxon>
        <taxon>Gastropoda</taxon>
        <taxon>Patellogastropoda</taxon>
        <taxon>Patelloidea</taxon>
        <taxon>Patellidae</taxon>
        <taxon>Patella</taxon>
    </lineage>
</organism>
<evidence type="ECO:0000256" key="2">
    <source>
        <dbReference type="ARBA" id="ARBA00023163"/>
    </source>
</evidence>
<reference evidence="6 7" key="1">
    <citation type="submission" date="2024-01" db="EMBL/GenBank/DDBJ databases">
        <title>The genome of the rayed Mediterranean limpet Patella caerulea (Linnaeus, 1758).</title>
        <authorList>
            <person name="Anh-Thu Weber A."/>
            <person name="Halstead-Nussloch G."/>
        </authorList>
    </citation>
    <scope>NUCLEOTIDE SEQUENCE [LARGE SCALE GENOMIC DNA]</scope>
    <source>
        <strain evidence="6">AATW-2023a</strain>
        <tissue evidence="6">Whole specimen</tissue>
    </source>
</reference>
<protein>
    <recommendedName>
        <fullName evidence="5">SWIRM domain-containing protein</fullName>
    </recommendedName>
</protein>
<evidence type="ECO:0000256" key="1">
    <source>
        <dbReference type="ARBA" id="ARBA00023015"/>
    </source>
</evidence>
<proteinExistence type="predicted"/>
<dbReference type="InterPro" id="IPR036388">
    <property type="entry name" value="WH-like_DNA-bd_sf"/>
</dbReference>
<keyword evidence="7" id="KW-1185">Reference proteome</keyword>
<comment type="caution">
    <text evidence="6">The sequence shown here is derived from an EMBL/GenBank/DDBJ whole genome shotgun (WGS) entry which is preliminary data.</text>
</comment>
<feature type="domain" description="SWIRM" evidence="5">
    <location>
        <begin position="390"/>
        <end position="484"/>
    </location>
</feature>